<proteinExistence type="predicted"/>
<dbReference type="Pfam" id="PF02949">
    <property type="entry name" value="7tm_6"/>
    <property type="match status" value="1"/>
</dbReference>
<evidence type="ECO:0000256" key="2">
    <source>
        <dbReference type="ARBA" id="ARBA00022475"/>
    </source>
</evidence>
<evidence type="ECO:0000313" key="12">
    <source>
        <dbReference type="Proteomes" id="UP000663880"/>
    </source>
</evidence>
<dbReference type="AlphaFoldDB" id="A0A821VGT8"/>
<evidence type="ECO:0000256" key="4">
    <source>
        <dbReference type="ARBA" id="ARBA00022692"/>
    </source>
</evidence>
<evidence type="ECO:0000256" key="9">
    <source>
        <dbReference type="ARBA" id="ARBA00023224"/>
    </source>
</evidence>
<keyword evidence="4 10" id="KW-0812">Transmembrane</keyword>
<keyword evidence="8" id="KW-0675">Receptor</keyword>
<dbReference type="GO" id="GO:0005549">
    <property type="term" value="F:odorant binding"/>
    <property type="evidence" value="ECO:0007669"/>
    <property type="project" value="InterPro"/>
</dbReference>
<keyword evidence="6 10" id="KW-1133">Transmembrane helix</keyword>
<dbReference type="GO" id="GO:0004984">
    <property type="term" value="F:olfactory receptor activity"/>
    <property type="evidence" value="ECO:0007669"/>
    <property type="project" value="InterPro"/>
</dbReference>
<keyword evidence="7 10" id="KW-0472">Membrane</keyword>
<evidence type="ECO:0000256" key="8">
    <source>
        <dbReference type="ARBA" id="ARBA00023170"/>
    </source>
</evidence>
<keyword evidence="9" id="KW-0807">Transducer</keyword>
<feature type="transmembrane region" description="Helical" evidence="10">
    <location>
        <begin position="236"/>
        <end position="258"/>
    </location>
</feature>
<dbReference type="Proteomes" id="UP000663880">
    <property type="component" value="Unassembled WGS sequence"/>
</dbReference>
<evidence type="ECO:0008006" key="13">
    <source>
        <dbReference type="Google" id="ProtNLM"/>
    </source>
</evidence>
<sequence>MQAGEVVQVWGDIPLMTAAFFLLFTNLSLSLKIFNVVLKRETIRTIVNDCEQELICEKRESGKKIIARFNRQARLQLFTYIALSAGTVVGWAASAEKNQLPLRAWYPYDTTQSPAYDLTYIHQCVAVGLSATVNVSVDTVVTSLVALCCCRLQLLALSLQTLFDDLPLQTTGLLHPSVEPVAWDRLRECIQQHQTTLKATVILQRCFSLPVLAQFTVSVFIICATAYQLSFETANFIRTASMIFYLVVMMYQVFVYCYQGNEIQVESEAVCDAAYVSKWLVCTPRMRRALVLLMTRTRCPVILSAGGLVNLSLKTFMGIIKASYTFFTVLQGAGNGTK</sequence>
<protein>
    <recommendedName>
        <fullName evidence="13">Odorant receptor</fullName>
    </recommendedName>
</protein>
<keyword evidence="12" id="KW-1185">Reference proteome</keyword>
<gene>
    <name evidence="11" type="ORF">PMACD_LOCUS11852</name>
</gene>
<comment type="caution">
    <text evidence="11">The sequence shown here is derived from an EMBL/GenBank/DDBJ whole genome shotgun (WGS) entry which is preliminary data.</text>
</comment>
<dbReference type="OrthoDB" id="6617147at2759"/>
<evidence type="ECO:0000256" key="1">
    <source>
        <dbReference type="ARBA" id="ARBA00004651"/>
    </source>
</evidence>
<feature type="transmembrane region" description="Helical" evidence="10">
    <location>
        <begin position="207"/>
        <end position="230"/>
    </location>
</feature>
<evidence type="ECO:0000256" key="3">
    <source>
        <dbReference type="ARBA" id="ARBA00022606"/>
    </source>
</evidence>
<accession>A0A821VGT8</accession>
<organism evidence="11 12">
    <name type="scientific">Pieris macdunnoughi</name>
    <dbReference type="NCBI Taxonomy" id="345717"/>
    <lineage>
        <taxon>Eukaryota</taxon>
        <taxon>Metazoa</taxon>
        <taxon>Ecdysozoa</taxon>
        <taxon>Arthropoda</taxon>
        <taxon>Hexapoda</taxon>
        <taxon>Insecta</taxon>
        <taxon>Pterygota</taxon>
        <taxon>Neoptera</taxon>
        <taxon>Endopterygota</taxon>
        <taxon>Lepidoptera</taxon>
        <taxon>Glossata</taxon>
        <taxon>Ditrysia</taxon>
        <taxon>Papilionoidea</taxon>
        <taxon>Pieridae</taxon>
        <taxon>Pierinae</taxon>
        <taxon>Pieris</taxon>
    </lineage>
</organism>
<evidence type="ECO:0000313" key="11">
    <source>
        <dbReference type="EMBL" id="CAF4907788.1"/>
    </source>
</evidence>
<dbReference type="GO" id="GO:0005886">
    <property type="term" value="C:plasma membrane"/>
    <property type="evidence" value="ECO:0007669"/>
    <property type="project" value="UniProtKB-SubCell"/>
</dbReference>
<dbReference type="InterPro" id="IPR004117">
    <property type="entry name" value="7tm6_olfct_rcpt"/>
</dbReference>
<keyword evidence="2" id="KW-1003">Cell membrane</keyword>
<feature type="transmembrane region" description="Helical" evidence="10">
    <location>
        <begin position="13"/>
        <end position="34"/>
    </location>
</feature>
<keyword evidence="5" id="KW-0552">Olfaction</keyword>
<dbReference type="PANTHER" id="PTHR21137:SF35">
    <property type="entry name" value="ODORANT RECEPTOR 19A-RELATED"/>
    <property type="match status" value="1"/>
</dbReference>
<evidence type="ECO:0000256" key="10">
    <source>
        <dbReference type="SAM" id="Phobius"/>
    </source>
</evidence>
<keyword evidence="3" id="KW-0716">Sensory transduction</keyword>
<comment type="subcellular location">
    <subcellularLocation>
        <location evidence="1">Cell membrane</location>
        <topology evidence="1">Multi-pass membrane protein</topology>
    </subcellularLocation>
</comment>
<evidence type="ECO:0000256" key="7">
    <source>
        <dbReference type="ARBA" id="ARBA00023136"/>
    </source>
</evidence>
<dbReference type="GO" id="GO:0007165">
    <property type="term" value="P:signal transduction"/>
    <property type="evidence" value="ECO:0007669"/>
    <property type="project" value="UniProtKB-KW"/>
</dbReference>
<name>A0A821VGT8_9NEOP</name>
<dbReference type="PANTHER" id="PTHR21137">
    <property type="entry name" value="ODORANT RECEPTOR"/>
    <property type="match status" value="1"/>
</dbReference>
<dbReference type="EMBL" id="CAJOBZ010000043">
    <property type="protein sequence ID" value="CAF4907788.1"/>
    <property type="molecule type" value="Genomic_DNA"/>
</dbReference>
<evidence type="ECO:0000256" key="5">
    <source>
        <dbReference type="ARBA" id="ARBA00022725"/>
    </source>
</evidence>
<evidence type="ECO:0000256" key="6">
    <source>
        <dbReference type="ARBA" id="ARBA00022989"/>
    </source>
</evidence>
<reference evidence="11" key="1">
    <citation type="submission" date="2021-02" db="EMBL/GenBank/DDBJ databases">
        <authorList>
            <person name="Steward A R."/>
        </authorList>
    </citation>
    <scope>NUCLEOTIDE SEQUENCE</scope>
</reference>